<feature type="domain" description="Response regulatory" evidence="16">
    <location>
        <begin position="1704"/>
        <end position="1821"/>
    </location>
</feature>
<feature type="modified residue" description="4-aspartylphosphate" evidence="12">
    <location>
        <position position="1754"/>
    </location>
</feature>
<dbReference type="SMART" id="SM00387">
    <property type="entry name" value="HATPase_c"/>
    <property type="match status" value="1"/>
</dbReference>
<protein>
    <recommendedName>
        <fullName evidence="11">Circadian input-output histidine kinase CikA</fullName>
        <ecNumber evidence="4">2.7.13.3</ecNumber>
    </recommendedName>
</protein>
<comment type="catalytic activity">
    <reaction evidence="1">
        <text>ATP + protein L-histidine = ADP + protein N-phospho-L-histidine.</text>
        <dbReference type="EC" id="2.7.13.3"/>
    </reaction>
</comment>
<dbReference type="Pfam" id="PF02518">
    <property type="entry name" value="HATPase_c"/>
    <property type="match status" value="1"/>
</dbReference>
<dbReference type="SMART" id="SM00388">
    <property type="entry name" value="HisKA"/>
    <property type="match status" value="1"/>
</dbReference>
<feature type="domain" description="HAMP" evidence="17">
    <location>
        <begin position="318"/>
        <end position="370"/>
    </location>
</feature>
<keyword evidence="8" id="KW-0418">Kinase</keyword>
<evidence type="ECO:0000256" key="1">
    <source>
        <dbReference type="ARBA" id="ARBA00000085"/>
    </source>
</evidence>
<feature type="domain" description="HAMP" evidence="17">
    <location>
        <begin position="502"/>
        <end position="554"/>
    </location>
</feature>
<dbReference type="InterPro" id="IPR029016">
    <property type="entry name" value="GAF-like_dom_sf"/>
</dbReference>
<evidence type="ECO:0000256" key="7">
    <source>
        <dbReference type="ARBA" id="ARBA00022692"/>
    </source>
</evidence>
<dbReference type="InterPro" id="IPR036097">
    <property type="entry name" value="HisK_dim/P_sf"/>
</dbReference>
<feature type="region of interest" description="Disordered" evidence="14">
    <location>
        <begin position="1671"/>
        <end position="1696"/>
    </location>
</feature>
<evidence type="ECO:0000313" key="19">
    <source>
        <dbReference type="Proteomes" id="UP001139384"/>
    </source>
</evidence>
<evidence type="ECO:0000256" key="8">
    <source>
        <dbReference type="ARBA" id="ARBA00022777"/>
    </source>
</evidence>
<dbReference type="SUPFAM" id="SSF47384">
    <property type="entry name" value="Homodimeric domain of signal transducing histidine kinase"/>
    <property type="match status" value="1"/>
</dbReference>
<evidence type="ECO:0000259" key="16">
    <source>
        <dbReference type="PROSITE" id="PS50110"/>
    </source>
</evidence>
<dbReference type="InterPro" id="IPR003018">
    <property type="entry name" value="GAF"/>
</dbReference>
<dbReference type="FunFam" id="3.30.565.10:FF:000010">
    <property type="entry name" value="Sensor histidine kinase RcsC"/>
    <property type="match status" value="1"/>
</dbReference>
<proteinExistence type="inferred from homology"/>
<organism evidence="18 19">
    <name type="scientific">Streptomyces muensis</name>
    <dbReference type="NCBI Taxonomy" id="1077944"/>
    <lineage>
        <taxon>Bacteria</taxon>
        <taxon>Bacillati</taxon>
        <taxon>Actinomycetota</taxon>
        <taxon>Actinomycetes</taxon>
        <taxon>Kitasatosporales</taxon>
        <taxon>Streptomycetaceae</taxon>
        <taxon>Streptomyces</taxon>
    </lineage>
</organism>
<dbReference type="InterPro" id="IPR004358">
    <property type="entry name" value="Sig_transdc_His_kin-like_C"/>
</dbReference>
<dbReference type="PRINTS" id="PR00344">
    <property type="entry name" value="BCTRLSENSOR"/>
</dbReference>
<dbReference type="Gene3D" id="3.30.565.10">
    <property type="entry name" value="Histidine kinase-like ATPase, C-terminal domain"/>
    <property type="match status" value="1"/>
</dbReference>
<dbReference type="SUPFAM" id="SSF52172">
    <property type="entry name" value="CheY-like"/>
    <property type="match status" value="1"/>
</dbReference>
<dbReference type="InterPro" id="IPR036890">
    <property type="entry name" value="HATPase_C_sf"/>
</dbReference>
<accession>A0A9X1Q259</accession>
<dbReference type="PROSITE" id="PS50885">
    <property type="entry name" value="HAMP"/>
    <property type="match status" value="12"/>
</dbReference>
<name>A0A9X1Q259_STRM4</name>
<dbReference type="GO" id="GO:0005886">
    <property type="term" value="C:plasma membrane"/>
    <property type="evidence" value="ECO:0007669"/>
    <property type="project" value="UniProtKB-SubCell"/>
</dbReference>
<comment type="caution">
    <text evidence="18">The sequence shown here is derived from an EMBL/GenBank/DDBJ whole genome shotgun (WGS) entry which is preliminary data.</text>
</comment>
<evidence type="ECO:0000256" key="6">
    <source>
        <dbReference type="ARBA" id="ARBA00022679"/>
    </source>
</evidence>
<feature type="domain" description="HAMP" evidence="17">
    <location>
        <begin position="686"/>
        <end position="738"/>
    </location>
</feature>
<keyword evidence="9" id="KW-1133">Transmembrane helix</keyword>
<evidence type="ECO:0000259" key="15">
    <source>
        <dbReference type="PROSITE" id="PS50109"/>
    </source>
</evidence>
<evidence type="ECO:0000259" key="17">
    <source>
        <dbReference type="PROSITE" id="PS50885"/>
    </source>
</evidence>
<evidence type="ECO:0000256" key="3">
    <source>
        <dbReference type="ARBA" id="ARBA00006402"/>
    </source>
</evidence>
<keyword evidence="19" id="KW-1185">Reference proteome</keyword>
<dbReference type="Pfam" id="PF00672">
    <property type="entry name" value="HAMP"/>
    <property type="match status" value="9"/>
</dbReference>
<keyword evidence="5 12" id="KW-0597">Phosphoprotein</keyword>
<dbReference type="InterPro" id="IPR003660">
    <property type="entry name" value="HAMP_dom"/>
</dbReference>
<dbReference type="Gene3D" id="1.20.120.1530">
    <property type="match status" value="8"/>
</dbReference>
<dbReference type="RefSeq" id="WP_234766164.1">
    <property type="nucleotide sequence ID" value="NZ_JAKEIP010000165.1"/>
</dbReference>
<reference evidence="18" key="1">
    <citation type="submission" date="2022-01" db="EMBL/GenBank/DDBJ databases">
        <title>Draft Genome Sequences of Seven Type Strains of the Genus Streptomyces.</title>
        <authorList>
            <person name="Aziz S."/>
            <person name="Coretto E."/>
            <person name="Chronakova A."/>
            <person name="Sproer C."/>
            <person name="Huber K."/>
            <person name="Nouioui I."/>
            <person name="Gross H."/>
        </authorList>
    </citation>
    <scope>NUCLEOTIDE SEQUENCE</scope>
    <source>
        <strain evidence="18">DSM 103493</strain>
    </source>
</reference>
<evidence type="ECO:0000256" key="13">
    <source>
        <dbReference type="SAM" id="Coils"/>
    </source>
</evidence>
<dbReference type="Gene3D" id="3.30.450.40">
    <property type="match status" value="1"/>
</dbReference>
<dbReference type="SMART" id="SM00304">
    <property type="entry name" value="HAMP"/>
    <property type="match status" value="12"/>
</dbReference>
<gene>
    <name evidence="18" type="ORF">L0P92_29885</name>
</gene>
<dbReference type="InterPro" id="IPR001789">
    <property type="entry name" value="Sig_transdc_resp-reg_receiver"/>
</dbReference>
<dbReference type="Proteomes" id="UP001139384">
    <property type="component" value="Unassembled WGS sequence"/>
</dbReference>
<sequence length="1824" mass="195764">MESGAATRGTKTRAKGGQSLRNERKTRGGTTAVDTAALNRLLAALVSMRDGNFRKRLTVSGDGVMSEIAAVFNEVADRNLHLTGELSRVRRMVGREGKLTERLETGACEGSWATAIDNSNALVDDLVRPVSEVGRVLSAVAEGDLSPRMELRTQAPDGTGHPLRGEFLKVGRTVNNLVDQLSTFTDEVTRVASEVGTEGKLGGQARVRGMSGSWKDLTDSVNTMAYRLTAQVRDIALVTTAVAKGDLSRKVTVHVAGEMLELKNTVNTMVDQLSSFSSEVTRVAREVGTEGELGGQAQVPGVAGTWKDLTDSVNLMAGNLTAQVRGIAQVTTAVANGDLSQKVTVSARGEVAQLADTINQMTETLRIFADEVTRVANEVGAEGRLGGQANVPGAAGTWKDLTDSVNTAFRNLTGQVRDIAAVTTAVANGDLSQKVTVDVSGEMLELKNTVNTMVDQLSSFGSEVTRVAREVGVEGELGGQAQVPGAAGTWKDLTDSVNTAFRNLTGQVRNIAQVTTAVANGDLSQKVTVDVSGEMLQLKNTVNTMVDQLSSFADQVTRMARDVGTEGRLGGQAVVPGVAGTWKELTDSVNGMAGNLTAQVRNIAQVTTAVAQGDLSQKIDVDARGEILELKNTINTMVDQLSGFADQVTRVAREVGTEGRLGGQAQVPGVAGVWRDLTDSVNGMAGNLTAQVRNIAQVATAVARGDLSQKITVDARGEILELKNTLNTMVDQLSSFAEEVTRVAREVGTEGQLGGQAEVQGVSGTWKDLTQSVNFMANNLTIQVRQIAEVTTAVAKGDLSKKITVDAKGEILELVTTVNTMVDQLSSFAEQVTRVAREVGTEGILGGQAHVPGVTGIWKDLSGNVNLMAKNLTMQVRNISQVAAAVANGDLTRTVTIEARGEVAQLADTFNTMVKTLSSFADQVTKVAREVGTDGILGGQAHVPGVAGTWKDLTESVNQMASNLTGQVRNIAMVTTAIAKGDLTKKIDIDARGEILELKTTINTMVDQLSSFAEEVTRVAREVGTEGQLGGQARVRDVDGTWRDLTESVNEMAGNLTRQVRAIARVATAVTRGDLNLKIDVDASGEIQELQDYINKMIANLRDTTIANKEQDWLKGNLARISALMQGRRDLEDVASLIMSELTPVVTAQHGAFFVAMPLLDGKELAAESDDQYELRMLGSYGYSMGSMPTSFRPGEALIGTAAEEKRTILVENAPSGYLKISSGLGEAPPAQVIVLPVLFEGKVLGVIELASFTPFTQIQKDFLNQIAEMIATSVNTISVNTKTEVLLKQSQELTEQLRERSAELENRQKALQASNAELEEKAELLAQQNRDIEVKNTEIEEARQVLEERAEQLAVSMRYKSEFLANMSHELRTPLNSLLILAKLLADNAEGNLSPKQVEFAETIHGAGSDLLQLINDILDLSKVEAGKMDVSPTRIALVQLVDYVEATFRPLTAEKGLDLSVRVSPELPATLHTDEQRLLQVLRNLLSNAVKFTDSGSVELVIRPAGMDVPQKIREQLLEAGSLTEADAPLIAFSVTDTGIGIAASKMRVIFEAFKQADGTTSRKYGGTGLGLSISREIAQLLGGEIHAQSEPGRGSTFTLYLPLHPSELPPHGYQQQLPPLDAGALVASAAELAELSDVEVETPAEVRSYRETQNGAAALFRRRRRAASELEQRPVQPEQWTATEQNAAPQPRRGIRFGGEKVLIVDDDIRNVFALTSVLEQHGLSVLYAENGREGIEVLEQHDDVAVVLMDIMMPEMDGYATTTAIRRMPQFAGLPIIALTAKAMKGDREKAIESGASDYVTKPVDPDHLLAVMDQWMREQ</sequence>
<dbReference type="Pfam" id="PF00072">
    <property type="entry name" value="Response_reg"/>
    <property type="match status" value="1"/>
</dbReference>
<dbReference type="CDD" id="cd17546">
    <property type="entry name" value="REC_hyHK_CKI1_RcsC-like"/>
    <property type="match status" value="1"/>
</dbReference>
<feature type="domain" description="HAMP" evidence="17">
    <location>
        <begin position="35"/>
        <end position="84"/>
    </location>
</feature>
<evidence type="ECO:0000256" key="10">
    <source>
        <dbReference type="ARBA" id="ARBA00023012"/>
    </source>
</evidence>
<feature type="domain" description="HAMP" evidence="17">
    <location>
        <begin position="870"/>
        <end position="922"/>
    </location>
</feature>
<feature type="region of interest" description="Disordered" evidence="14">
    <location>
        <begin position="1"/>
        <end position="31"/>
    </location>
</feature>
<dbReference type="Pfam" id="PF00512">
    <property type="entry name" value="HisKA"/>
    <property type="match status" value="1"/>
</dbReference>
<dbReference type="Pfam" id="PF18947">
    <property type="entry name" value="HAMP_2"/>
    <property type="match status" value="1"/>
</dbReference>
<dbReference type="SUPFAM" id="SSF55874">
    <property type="entry name" value="ATPase domain of HSP90 chaperone/DNA topoisomerase II/histidine kinase"/>
    <property type="match status" value="1"/>
</dbReference>
<dbReference type="CDD" id="cd16922">
    <property type="entry name" value="HATPase_EvgS-ArcB-TorS-like"/>
    <property type="match status" value="1"/>
</dbReference>
<dbReference type="SMART" id="SM00065">
    <property type="entry name" value="GAF"/>
    <property type="match status" value="1"/>
</dbReference>
<dbReference type="InterPro" id="IPR005467">
    <property type="entry name" value="His_kinase_dom"/>
</dbReference>
<feature type="coiled-coil region" evidence="13">
    <location>
        <begin position="1288"/>
        <end position="1357"/>
    </location>
</feature>
<dbReference type="CDD" id="cd06225">
    <property type="entry name" value="HAMP"/>
    <property type="match status" value="11"/>
</dbReference>
<comment type="similarity">
    <text evidence="3">In the N-terminal section; belongs to the phytochrome family.</text>
</comment>
<feature type="domain" description="HAMP" evidence="17">
    <location>
        <begin position="1054"/>
        <end position="1106"/>
    </location>
</feature>
<evidence type="ECO:0000256" key="11">
    <source>
        <dbReference type="ARBA" id="ARBA00074306"/>
    </source>
</evidence>
<keyword evidence="7" id="KW-0812">Transmembrane</keyword>
<dbReference type="SUPFAM" id="SSF58104">
    <property type="entry name" value="Methyl-accepting chemotaxis protein (MCP) signaling domain"/>
    <property type="match status" value="5"/>
</dbReference>
<keyword evidence="9" id="KW-0472">Membrane</keyword>
<feature type="domain" description="HAMP" evidence="17">
    <location>
        <begin position="226"/>
        <end position="278"/>
    </location>
</feature>
<evidence type="ECO:0000256" key="12">
    <source>
        <dbReference type="PROSITE-ProRule" id="PRU00169"/>
    </source>
</evidence>
<dbReference type="InterPro" id="IPR011006">
    <property type="entry name" value="CheY-like_superfamily"/>
</dbReference>
<feature type="domain" description="Histidine kinase" evidence="15">
    <location>
        <begin position="1367"/>
        <end position="1608"/>
    </location>
</feature>
<dbReference type="SUPFAM" id="SSF55781">
    <property type="entry name" value="GAF domain-like"/>
    <property type="match status" value="1"/>
</dbReference>
<comment type="subcellular location">
    <subcellularLocation>
        <location evidence="2">Cell membrane</location>
    </subcellularLocation>
</comment>
<dbReference type="GO" id="GO:0000155">
    <property type="term" value="F:phosphorelay sensor kinase activity"/>
    <property type="evidence" value="ECO:0007669"/>
    <property type="project" value="InterPro"/>
</dbReference>
<keyword evidence="10" id="KW-0902">Two-component regulatory system</keyword>
<evidence type="ECO:0000256" key="4">
    <source>
        <dbReference type="ARBA" id="ARBA00012438"/>
    </source>
</evidence>
<dbReference type="CDD" id="cd00082">
    <property type="entry name" value="HisKA"/>
    <property type="match status" value="1"/>
</dbReference>
<keyword evidence="6" id="KW-0808">Transferase</keyword>
<feature type="domain" description="HAMP" evidence="17">
    <location>
        <begin position="124"/>
        <end position="186"/>
    </location>
</feature>
<dbReference type="EMBL" id="JAKEIP010000165">
    <property type="protein sequence ID" value="MCF1597737.1"/>
    <property type="molecule type" value="Genomic_DNA"/>
</dbReference>
<dbReference type="FunFam" id="1.20.120.1530:FF:000002">
    <property type="entry name" value="Two-component osmosensing histidine kinase"/>
    <property type="match status" value="6"/>
</dbReference>
<dbReference type="Gene3D" id="1.10.287.130">
    <property type="match status" value="1"/>
</dbReference>
<keyword evidence="13" id="KW-0175">Coiled coil</keyword>
<dbReference type="InterPro" id="IPR003594">
    <property type="entry name" value="HATPase_dom"/>
</dbReference>
<dbReference type="SMART" id="SM00448">
    <property type="entry name" value="REC"/>
    <property type="match status" value="1"/>
</dbReference>
<feature type="compositionally biased region" description="Polar residues" evidence="14">
    <location>
        <begin position="1681"/>
        <end position="1691"/>
    </location>
</feature>
<dbReference type="PANTHER" id="PTHR45339:SF1">
    <property type="entry name" value="HYBRID SIGNAL TRANSDUCTION HISTIDINE KINASE J"/>
    <property type="match status" value="1"/>
</dbReference>
<dbReference type="PROSITE" id="PS50110">
    <property type="entry name" value="RESPONSE_REGULATORY"/>
    <property type="match status" value="1"/>
</dbReference>
<dbReference type="EC" id="2.7.13.3" evidence="4"/>
<evidence type="ECO:0000256" key="5">
    <source>
        <dbReference type="ARBA" id="ARBA00022553"/>
    </source>
</evidence>
<dbReference type="Pfam" id="PF13185">
    <property type="entry name" value="GAF_2"/>
    <property type="match status" value="1"/>
</dbReference>
<dbReference type="InterPro" id="IPR003661">
    <property type="entry name" value="HisK_dim/P_dom"/>
</dbReference>
<evidence type="ECO:0000256" key="9">
    <source>
        <dbReference type="ARBA" id="ARBA00022989"/>
    </source>
</evidence>
<feature type="domain" description="HAMP" evidence="17">
    <location>
        <begin position="962"/>
        <end position="1014"/>
    </location>
</feature>
<dbReference type="PROSITE" id="PS50109">
    <property type="entry name" value="HIS_KIN"/>
    <property type="match status" value="1"/>
</dbReference>
<dbReference type="Gene3D" id="3.40.50.2300">
    <property type="match status" value="1"/>
</dbReference>
<dbReference type="PANTHER" id="PTHR45339">
    <property type="entry name" value="HYBRID SIGNAL TRANSDUCTION HISTIDINE KINASE J"/>
    <property type="match status" value="1"/>
</dbReference>
<feature type="domain" description="HAMP" evidence="17">
    <location>
        <begin position="410"/>
        <end position="462"/>
    </location>
</feature>
<evidence type="ECO:0000256" key="2">
    <source>
        <dbReference type="ARBA" id="ARBA00004236"/>
    </source>
</evidence>
<evidence type="ECO:0000313" key="18">
    <source>
        <dbReference type="EMBL" id="MCF1597737.1"/>
    </source>
</evidence>
<feature type="domain" description="HAMP" evidence="17">
    <location>
        <begin position="594"/>
        <end position="646"/>
    </location>
</feature>
<feature type="domain" description="HAMP" evidence="17">
    <location>
        <begin position="778"/>
        <end position="830"/>
    </location>
</feature>
<evidence type="ECO:0000256" key="14">
    <source>
        <dbReference type="SAM" id="MobiDB-lite"/>
    </source>
</evidence>